<dbReference type="InterPro" id="IPR001611">
    <property type="entry name" value="Leu-rich_rpt"/>
</dbReference>
<feature type="compositionally biased region" description="Polar residues" evidence="3">
    <location>
        <begin position="74"/>
        <end position="85"/>
    </location>
</feature>
<feature type="compositionally biased region" description="Low complexity" evidence="3">
    <location>
        <begin position="86"/>
        <end position="105"/>
    </location>
</feature>
<name>A0A448Z504_9STRA</name>
<dbReference type="Pfam" id="PF13855">
    <property type="entry name" value="LRR_8"/>
    <property type="match status" value="1"/>
</dbReference>
<dbReference type="Gene3D" id="2.30.180.10">
    <property type="entry name" value="FAS1 domain"/>
    <property type="match status" value="3"/>
</dbReference>
<evidence type="ECO:0000259" key="5">
    <source>
        <dbReference type="PROSITE" id="PS50213"/>
    </source>
</evidence>
<evidence type="ECO:0000313" key="6">
    <source>
        <dbReference type="EMBL" id="VEU37070.1"/>
    </source>
</evidence>
<feature type="chain" id="PRO_5019163565" description="FAS1 domain-containing protein" evidence="4">
    <location>
        <begin position="22"/>
        <end position="1094"/>
    </location>
</feature>
<dbReference type="PROSITE" id="PS50213">
    <property type="entry name" value="FAS1"/>
    <property type="match status" value="3"/>
</dbReference>
<keyword evidence="1" id="KW-0433">Leucine-rich repeat</keyword>
<dbReference type="GO" id="GO:0005615">
    <property type="term" value="C:extracellular space"/>
    <property type="evidence" value="ECO:0007669"/>
    <property type="project" value="TreeGrafter"/>
</dbReference>
<evidence type="ECO:0000313" key="7">
    <source>
        <dbReference type="Proteomes" id="UP000291116"/>
    </source>
</evidence>
<dbReference type="InterPro" id="IPR050904">
    <property type="entry name" value="Adhesion/Biosynth-related"/>
</dbReference>
<feature type="signal peptide" evidence="4">
    <location>
        <begin position="1"/>
        <end position="21"/>
    </location>
</feature>
<dbReference type="InterPro" id="IPR032675">
    <property type="entry name" value="LRR_dom_sf"/>
</dbReference>
<proteinExistence type="predicted"/>
<feature type="domain" description="FAS1" evidence="5">
    <location>
        <begin position="321"/>
        <end position="459"/>
    </location>
</feature>
<dbReference type="SUPFAM" id="SSF52058">
    <property type="entry name" value="L domain-like"/>
    <property type="match status" value="1"/>
</dbReference>
<feature type="domain" description="FAS1" evidence="5">
    <location>
        <begin position="538"/>
        <end position="676"/>
    </location>
</feature>
<dbReference type="SMART" id="SM00554">
    <property type="entry name" value="FAS1"/>
    <property type="match status" value="3"/>
</dbReference>
<evidence type="ECO:0000256" key="2">
    <source>
        <dbReference type="ARBA" id="ARBA00022737"/>
    </source>
</evidence>
<dbReference type="FunFam" id="3.80.10.10:FF:000041">
    <property type="entry name" value="LRR receptor-like serine/threonine-protein kinase ERECTA"/>
    <property type="match status" value="1"/>
</dbReference>
<protein>
    <recommendedName>
        <fullName evidence="5">FAS1 domain-containing protein</fullName>
    </recommendedName>
</protein>
<feature type="domain" description="FAS1" evidence="5">
    <location>
        <begin position="107"/>
        <end position="246"/>
    </location>
</feature>
<dbReference type="InterPro" id="IPR000782">
    <property type="entry name" value="FAS1_domain"/>
</dbReference>
<sequence>MKFTITKAVLVALTLGESSLAEKIIGDSNDSEDDPFWRSFIGQGVDSMAVPTTKPSVKPIEITSEPTNLPIDPSTATPTQLDTFNSTSAPSLTAGTSSPSSNSSSSCESIETLICSVPEFGTLCELVDLADLGDSFNEDIFTIFAPTNDAFDSLPEIPALTDFEVLRDVLLYHTVPEVTLLSGNLVCDGDIMMGSKDFNETTTTTTCVGEDIFQVGTGNSPDGLPLIIGFDAEACNGIIHAINQVILPTLTTLPPVAPTPVPVDQIPAPTDSTTAPVDPPTPVPSDPTNTTIVPTTTPVDPVPPTFTPIESTATPTDVVSCQSIAELVCSLPQFELLCALVGDAGLASVLDGEEKFTVFAPINDAFTGLSEELASAIISDAELLTSVLLSHVVDDEVFSTDLECSGEVEMVSGEATTTICVSDRVFQSGDGNSADSLPEIIAADKIACNGVIHEIDRVILPRGEEAPVEQTPATTPGPSQVPVESTTSPTLVPTQAPSQIPIEATSAPVDIASLAPTEAPSIVGVPQTSAPTTTSDSCQTIAEVVCSLPEFELLCSLIGLIDLPEAVDGEETFTLFAPINDAFTGLPADLSDEIISDTDLLASVLLSHAVAGKVFSTDLSCSGQVTMISGEETTTECVDDLIFQSGAGNTPGSFPEIVAPDGVACNGVIHGIDRVILPAAVGVDPVDLDPDSPDALSFVRDVLSKYLLNGGAELDDPDSYQSRALEQTASITGAESLSEEELVQYYVLYSILFATNGVPNAVTEAIPNFEIPTWINDEGWFGGDIPPCDGWFGISCDEEGKIKTIDLFDNGLTGVFPPEVLLLTSDSQYAMGAGTLERLDLTGNRFLSNNNDSSWMTDLGTSMQTISVENTSFGGSLPRLPDGLVNLDISGAFYTDGLDDATFEGLELMNFIDLDNNLFEGSVPAVFNRLPTLEFLYLSGNSFTGDLSFMEGMPAMRELWIDNNPELTGQLYDFIGDISTLESFSVSYSMLTGPIPESFGELEQMKQMWLTSNNLTGAVPASLGNLNFMETLQLEGNDLTGSMPDEICAQKFDDFLTVLGGDCTDEQFECSCCTCCGVEDCNDTVESRFQKRRL</sequence>
<evidence type="ECO:0000256" key="3">
    <source>
        <dbReference type="SAM" id="MobiDB-lite"/>
    </source>
</evidence>
<keyword evidence="2" id="KW-0677">Repeat</keyword>
<dbReference type="InterPro" id="IPR036378">
    <property type="entry name" value="FAS1_dom_sf"/>
</dbReference>
<dbReference type="Pfam" id="PF02469">
    <property type="entry name" value="Fasciclin"/>
    <property type="match status" value="3"/>
</dbReference>
<dbReference type="OrthoDB" id="40427at2759"/>
<accession>A0A448Z504</accession>
<reference evidence="6 7" key="1">
    <citation type="submission" date="2019-01" db="EMBL/GenBank/DDBJ databases">
        <authorList>
            <person name="Ferrante I. M."/>
        </authorList>
    </citation>
    <scope>NUCLEOTIDE SEQUENCE [LARGE SCALE GENOMIC DNA]</scope>
    <source>
        <strain evidence="6 7">B856</strain>
    </source>
</reference>
<dbReference type="FunFam" id="2.30.180.10:FF:000032">
    <property type="entry name" value="Fasciclin domain-containing protein, putative"/>
    <property type="match status" value="2"/>
</dbReference>
<gene>
    <name evidence="6" type="ORF">PSNMU_V1.4_AUG-EV-PASAV3_0039440</name>
</gene>
<dbReference type="Proteomes" id="UP000291116">
    <property type="component" value="Unassembled WGS sequence"/>
</dbReference>
<feature type="region of interest" description="Disordered" evidence="3">
    <location>
        <begin position="267"/>
        <end position="303"/>
    </location>
</feature>
<feature type="compositionally biased region" description="Polar residues" evidence="3">
    <location>
        <begin position="471"/>
        <end position="495"/>
    </location>
</feature>
<feature type="region of interest" description="Disordered" evidence="3">
    <location>
        <begin position="466"/>
        <end position="495"/>
    </location>
</feature>
<evidence type="ECO:0000256" key="4">
    <source>
        <dbReference type="SAM" id="SignalP"/>
    </source>
</evidence>
<feature type="compositionally biased region" description="Low complexity" evidence="3">
    <location>
        <begin position="286"/>
        <end position="299"/>
    </location>
</feature>
<dbReference type="EMBL" id="CAACVS010000114">
    <property type="protein sequence ID" value="VEU37070.1"/>
    <property type="molecule type" value="Genomic_DNA"/>
</dbReference>
<dbReference type="PANTHER" id="PTHR10900:SF77">
    <property type="entry name" value="FI19380P1"/>
    <property type="match status" value="1"/>
</dbReference>
<dbReference type="PANTHER" id="PTHR10900">
    <property type="entry name" value="PERIOSTIN-RELATED"/>
    <property type="match status" value="1"/>
</dbReference>
<evidence type="ECO:0000256" key="1">
    <source>
        <dbReference type="ARBA" id="ARBA00022614"/>
    </source>
</evidence>
<feature type="region of interest" description="Disordered" evidence="3">
    <location>
        <begin position="52"/>
        <end position="105"/>
    </location>
</feature>
<dbReference type="SUPFAM" id="SSF82153">
    <property type="entry name" value="FAS1 domain"/>
    <property type="match status" value="3"/>
</dbReference>
<keyword evidence="7" id="KW-1185">Reference proteome</keyword>
<dbReference type="AlphaFoldDB" id="A0A448Z504"/>
<dbReference type="Gene3D" id="3.80.10.10">
    <property type="entry name" value="Ribonuclease Inhibitor"/>
    <property type="match status" value="1"/>
</dbReference>
<keyword evidence="4" id="KW-0732">Signal</keyword>
<feature type="compositionally biased region" description="Low complexity" evidence="3">
    <location>
        <begin position="267"/>
        <end position="276"/>
    </location>
</feature>
<organism evidence="6 7">
    <name type="scientific">Pseudo-nitzschia multistriata</name>
    <dbReference type="NCBI Taxonomy" id="183589"/>
    <lineage>
        <taxon>Eukaryota</taxon>
        <taxon>Sar</taxon>
        <taxon>Stramenopiles</taxon>
        <taxon>Ochrophyta</taxon>
        <taxon>Bacillariophyta</taxon>
        <taxon>Bacillariophyceae</taxon>
        <taxon>Bacillariophycidae</taxon>
        <taxon>Bacillariales</taxon>
        <taxon>Bacillariaceae</taxon>
        <taxon>Pseudo-nitzschia</taxon>
    </lineage>
</organism>